<sequence>MGGQERWYANDFLKKLLDLFVSSNTSKDQPVESQFIQSNHIVMDSSIFIPTIGGFPVEIKYLILKNSRKDIGNQFSLTPDGGQLNRTSSTSIAMGTQLKINTFQRHWVINQWYQVLFDANLHGLVRYTSKPDRIEGHIYLNDWDNEQLAFNYQRDHYAILDGETIPSGINHSQMTLFSQTPTYIDTLLGLSASSRVMLVNNSSELLPIQINLCVNRFRGLDAQFVLERGGEWLGSVGRLFLLFTRPGELDSNEVPKKHLELLFEVGPVNQTAQFVEIRFVPPWQHELDVRAEYSQNGVLHAVGNLSLTPWEVYGVYVEEQDQQKFTAKIHYPSGMSKLAFRGNLTGNFKLQVNSADNSWPVPIQMTQRVINSRHTHYPSFRRFHHETQLQLRDKQSLILQLEWNTGRRNGRLEQGVVRLKQTNDQGRSELRSAITWTEGDAASQLDKQVQGYSRQLTVETKIEPQGSSP</sequence>
<evidence type="ECO:0000313" key="3">
    <source>
        <dbReference type="WBParaSite" id="ECPE_0000420501-mRNA-1"/>
    </source>
</evidence>
<evidence type="ECO:0000313" key="1">
    <source>
        <dbReference type="EMBL" id="VDP71893.1"/>
    </source>
</evidence>
<dbReference type="WBParaSite" id="ECPE_0000420501-mRNA-1">
    <property type="protein sequence ID" value="ECPE_0000420501-mRNA-1"/>
    <property type="gene ID" value="ECPE_0000420501"/>
</dbReference>
<keyword evidence="2" id="KW-1185">Reference proteome</keyword>
<dbReference type="Proteomes" id="UP000272942">
    <property type="component" value="Unassembled WGS sequence"/>
</dbReference>
<evidence type="ECO:0000313" key="2">
    <source>
        <dbReference type="Proteomes" id="UP000272942"/>
    </source>
</evidence>
<reference evidence="1 2" key="2">
    <citation type="submission" date="2018-11" db="EMBL/GenBank/DDBJ databases">
        <authorList>
            <consortium name="Pathogen Informatics"/>
        </authorList>
    </citation>
    <scope>NUCLEOTIDE SEQUENCE [LARGE SCALE GENOMIC DNA]</scope>
    <source>
        <strain evidence="1 2">Egypt</strain>
    </source>
</reference>
<dbReference type="AlphaFoldDB" id="A0A183AB62"/>
<accession>A0A183AB62</accession>
<organism evidence="3">
    <name type="scientific">Echinostoma caproni</name>
    <dbReference type="NCBI Taxonomy" id="27848"/>
    <lineage>
        <taxon>Eukaryota</taxon>
        <taxon>Metazoa</taxon>
        <taxon>Spiralia</taxon>
        <taxon>Lophotrochozoa</taxon>
        <taxon>Platyhelminthes</taxon>
        <taxon>Trematoda</taxon>
        <taxon>Digenea</taxon>
        <taxon>Plagiorchiida</taxon>
        <taxon>Echinostomata</taxon>
        <taxon>Echinostomatoidea</taxon>
        <taxon>Echinostomatidae</taxon>
        <taxon>Echinostoma</taxon>
    </lineage>
</organism>
<dbReference type="EMBL" id="UZAN01041074">
    <property type="protein sequence ID" value="VDP71893.1"/>
    <property type="molecule type" value="Genomic_DNA"/>
</dbReference>
<name>A0A183AB62_9TREM</name>
<dbReference type="OrthoDB" id="6484170at2759"/>
<proteinExistence type="predicted"/>
<reference evidence="3" key="1">
    <citation type="submission" date="2016-06" db="UniProtKB">
        <authorList>
            <consortium name="WormBaseParasite"/>
        </authorList>
    </citation>
    <scope>IDENTIFICATION</scope>
</reference>
<protein>
    <submittedName>
        <fullName evidence="3">VWFD domain-containing protein</fullName>
    </submittedName>
</protein>
<gene>
    <name evidence="1" type="ORF">ECPE_LOCUS4197</name>
</gene>